<protein>
    <submittedName>
        <fullName evidence="1">Uncharacterized protein</fullName>
    </submittedName>
</protein>
<dbReference type="AlphaFoldDB" id="A0A1B0CKW6"/>
<sequence>MTQVRLNMAGMADLVDDQNHKYPQEGIRLKSWFTLFSYTRHELLHFSNRLSGIESLGACTATIHDCVAPVDTKGIPKAIETLLGFLVARINDPTVGLHEDSWSKVLVTVPPVRWARCGATGAHNALIEPIQFRTIFN</sequence>
<dbReference type="EnsemblMetazoa" id="LLOJ005253-RA">
    <property type="protein sequence ID" value="LLOJ005253-PA"/>
    <property type="gene ID" value="LLOJ005253"/>
</dbReference>
<reference evidence="1" key="1">
    <citation type="submission" date="2020-05" db="UniProtKB">
        <authorList>
            <consortium name="EnsemblMetazoa"/>
        </authorList>
    </citation>
    <scope>IDENTIFICATION</scope>
    <source>
        <strain evidence="1">Jacobina</strain>
    </source>
</reference>
<evidence type="ECO:0000313" key="1">
    <source>
        <dbReference type="EnsemblMetazoa" id="LLOJ005253-PA"/>
    </source>
</evidence>
<name>A0A1B0CKW6_LUTLO</name>
<organism evidence="1 2">
    <name type="scientific">Lutzomyia longipalpis</name>
    <name type="common">Sand fly</name>
    <dbReference type="NCBI Taxonomy" id="7200"/>
    <lineage>
        <taxon>Eukaryota</taxon>
        <taxon>Metazoa</taxon>
        <taxon>Ecdysozoa</taxon>
        <taxon>Arthropoda</taxon>
        <taxon>Hexapoda</taxon>
        <taxon>Insecta</taxon>
        <taxon>Pterygota</taxon>
        <taxon>Neoptera</taxon>
        <taxon>Endopterygota</taxon>
        <taxon>Diptera</taxon>
        <taxon>Nematocera</taxon>
        <taxon>Psychodoidea</taxon>
        <taxon>Psychodidae</taxon>
        <taxon>Lutzomyia</taxon>
        <taxon>Lutzomyia</taxon>
    </lineage>
</organism>
<proteinExistence type="predicted"/>
<evidence type="ECO:0000313" key="2">
    <source>
        <dbReference type="Proteomes" id="UP000092461"/>
    </source>
</evidence>
<dbReference type="EMBL" id="AJWK01016681">
    <property type="status" value="NOT_ANNOTATED_CDS"/>
    <property type="molecule type" value="Genomic_DNA"/>
</dbReference>
<dbReference type="Proteomes" id="UP000092461">
    <property type="component" value="Unassembled WGS sequence"/>
</dbReference>
<dbReference type="VEuPathDB" id="VectorBase:LLOJ005253"/>
<accession>A0A1B0CKW6</accession>
<keyword evidence="2" id="KW-1185">Reference proteome</keyword>